<organism evidence="4 5">
    <name type="scientific">Marinoscillum furvescens DSM 4134</name>
    <dbReference type="NCBI Taxonomy" id="1122208"/>
    <lineage>
        <taxon>Bacteria</taxon>
        <taxon>Pseudomonadati</taxon>
        <taxon>Bacteroidota</taxon>
        <taxon>Cytophagia</taxon>
        <taxon>Cytophagales</taxon>
        <taxon>Reichenbachiellaceae</taxon>
        <taxon>Marinoscillum</taxon>
    </lineage>
</organism>
<dbReference type="InterPro" id="IPR013783">
    <property type="entry name" value="Ig-like_fold"/>
</dbReference>
<evidence type="ECO:0000313" key="4">
    <source>
        <dbReference type="EMBL" id="RED98428.1"/>
    </source>
</evidence>
<reference evidence="4 5" key="1">
    <citation type="submission" date="2018-07" db="EMBL/GenBank/DDBJ databases">
        <title>Genomic Encyclopedia of Type Strains, Phase IV (KMG-IV): sequencing the most valuable type-strain genomes for metagenomic binning, comparative biology and taxonomic classification.</title>
        <authorList>
            <person name="Goeker M."/>
        </authorList>
    </citation>
    <scope>NUCLEOTIDE SEQUENCE [LARGE SCALE GENOMIC DNA]</scope>
    <source>
        <strain evidence="4 5">DSM 4134</strain>
    </source>
</reference>
<dbReference type="RefSeq" id="WP_115868379.1">
    <property type="nucleotide sequence ID" value="NZ_QREG01000010.1"/>
</dbReference>
<feature type="domain" description="Putative collagen-binding" evidence="2">
    <location>
        <begin position="520"/>
        <end position="589"/>
    </location>
</feature>
<protein>
    <submittedName>
        <fullName evidence="4">Collagenase-like protein with putative collagen-binding domain</fullName>
    </submittedName>
</protein>
<feature type="chain" id="PRO_5017751879" evidence="1">
    <location>
        <begin position="23"/>
        <end position="594"/>
    </location>
</feature>
<dbReference type="InterPro" id="IPR024749">
    <property type="entry name" value="Collagen-bd_put"/>
</dbReference>
<dbReference type="InterPro" id="IPR032260">
    <property type="entry name" value="DUF5060"/>
</dbReference>
<dbReference type="Pfam" id="PF12904">
    <property type="entry name" value="Collagen_bind_2"/>
    <property type="match status" value="1"/>
</dbReference>
<dbReference type="EMBL" id="QREG01000010">
    <property type="protein sequence ID" value="RED98428.1"/>
    <property type="molecule type" value="Genomic_DNA"/>
</dbReference>
<sequence length="594" mass="67688">MKNLNHWCCLLILAVLSPLVHAQQLSGELKKWHKVTLTFEGPEASESDEFNPFMNYRLNVTFKHAATGKEYLVPGYFAADGDAGNSSATSGNKWKVHFAPDEEGAWTYVVQFRKGNYVAVSDRKDTGVSGEYMDGATGSFQIGASDKSGRDFRAKGRLQYVGERYLRFTESGEYFLKSGADAPENLFAYADFDGTFHDDGHKDQLVKTYEAHLRDYRGGDPTWQDGKGKALIGALNYLASEGMNAVSFLTLNIKGDDQNVFPFTDYDTYDRYDVSKLDQWEIVMDHAQQLGLFLHFKTQEVENQGLLDNGGVGAHRKLYYRELIARFGHHLALNWNMCEEVGDWVKNNRTAPQFKYQKLAMAQYFYDHDPYRHHVVIHNGAPFYDVLGTESKYTGASLQTHHKNFDLVHPHTLKWLKASKEAGKQWAVAVDEPGDAQHSLVPDKDDPEHNLARQNALWGALTAGAWGLEWYFGYKHDHSDLTCQDWRSRDLFWDQCKIALDFFNALPFWQMENHDELLSTKDYCFAQPGEVYVVYLRTGGSTVLDMQTEGDFTIQWFNPRTGEYLKKPKKLTAGKVTLEAPKKGDDDWAALIKR</sequence>
<comment type="caution">
    <text evidence="4">The sequence shown here is derived from an EMBL/GenBank/DDBJ whole genome shotgun (WGS) entry which is preliminary data.</text>
</comment>
<dbReference type="Gene3D" id="3.20.20.80">
    <property type="entry name" value="Glycosidases"/>
    <property type="match status" value="1"/>
</dbReference>
<accession>A0A3D9L412</accession>
<dbReference type="Proteomes" id="UP000256779">
    <property type="component" value="Unassembled WGS sequence"/>
</dbReference>
<feature type="signal peptide" evidence="1">
    <location>
        <begin position="1"/>
        <end position="22"/>
    </location>
</feature>
<keyword evidence="5" id="KW-1185">Reference proteome</keyword>
<feature type="domain" description="DUF5060" evidence="3">
    <location>
        <begin position="29"/>
        <end position="113"/>
    </location>
</feature>
<proteinExistence type="predicted"/>
<dbReference type="OrthoDB" id="266054at2"/>
<dbReference type="PANTHER" id="PTHR37836">
    <property type="entry name" value="LMO1036 PROTEIN"/>
    <property type="match status" value="1"/>
</dbReference>
<evidence type="ECO:0000313" key="5">
    <source>
        <dbReference type="Proteomes" id="UP000256779"/>
    </source>
</evidence>
<name>A0A3D9L412_MARFU</name>
<evidence type="ECO:0000259" key="3">
    <source>
        <dbReference type="Pfam" id="PF16586"/>
    </source>
</evidence>
<dbReference type="Gene3D" id="2.60.40.10">
    <property type="entry name" value="Immunoglobulins"/>
    <property type="match status" value="1"/>
</dbReference>
<dbReference type="AlphaFoldDB" id="A0A3D9L412"/>
<keyword evidence="1" id="KW-0732">Signal</keyword>
<evidence type="ECO:0000256" key="1">
    <source>
        <dbReference type="SAM" id="SignalP"/>
    </source>
</evidence>
<evidence type="ECO:0000259" key="2">
    <source>
        <dbReference type="Pfam" id="PF12904"/>
    </source>
</evidence>
<dbReference type="PANTHER" id="PTHR37836:SF2">
    <property type="entry name" value="DUF4038 DOMAIN-CONTAINING PROTEIN"/>
    <property type="match status" value="1"/>
</dbReference>
<gene>
    <name evidence="4" type="ORF">C7460_110100</name>
</gene>
<dbReference type="Pfam" id="PF16586">
    <property type="entry name" value="DUF5060"/>
    <property type="match status" value="1"/>
</dbReference>